<keyword evidence="1" id="KW-0175">Coiled coil</keyword>
<dbReference type="InterPro" id="IPR011055">
    <property type="entry name" value="Dup_hybrid_motif"/>
</dbReference>
<evidence type="ECO:0000259" key="2">
    <source>
        <dbReference type="Pfam" id="PF01551"/>
    </source>
</evidence>
<dbReference type="InterPro" id="IPR050570">
    <property type="entry name" value="Cell_wall_metabolism_enzyme"/>
</dbReference>
<evidence type="ECO:0000256" key="1">
    <source>
        <dbReference type="SAM" id="Coils"/>
    </source>
</evidence>
<dbReference type="Pfam" id="PF01551">
    <property type="entry name" value="Peptidase_M23"/>
    <property type="match status" value="1"/>
</dbReference>
<gene>
    <name evidence="3" type="ORF">MNBD_GAMMA21-2783</name>
</gene>
<dbReference type="CDD" id="cd12797">
    <property type="entry name" value="M23_peptidase"/>
    <property type="match status" value="1"/>
</dbReference>
<keyword evidence="3" id="KW-0378">Hydrolase</keyword>
<dbReference type="PANTHER" id="PTHR21666">
    <property type="entry name" value="PEPTIDASE-RELATED"/>
    <property type="match status" value="1"/>
</dbReference>
<feature type="domain" description="M23ase beta-sheet core" evidence="2">
    <location>
        <begin position="301"/>
        <end position="395"/>
    </location>
</feature>
<protein>
    <submittedName>
        <fullName evidence="3">Murein hydrolase activator EnvC</fullName>
    </submittedName>
</protein>
<dbReference type="GO" id="GO:0004222">
    <property type="term" value="F:metalloendopeptidase activity"/>
    <property type="evidence" value="ECO:0007669"/>
    <property type="project" value="TreeGrafter"/>
</dbReference>
<dbReference type="PANTHER" id="PTHR21666:SF270">
    <property type="entry name" value="MUREIN HYDROLASE ACTIVATOR ENVC"/>
    <property type="match status" value="1"/>
</dbReference>
<dbReference type="Gene3D" id="6.10.250.3150">
    <property type="match status" value="1"/>
</dbReference>
<accession>A0A3B1AD62</accession>
<sequence>MVRISFYSGTLKYMMFSNLKWRTVLLSGLLSLLISALISPAVLYADDDEAALNKVRRDIGRMQKEIRETQMFRDSVQKEVHKLEIELASISKELKRVKSKIRKQRRKLNKLQKKRTNLKKDLKTQHKLLASQVKSAYMMGQQEYLKIILNLEDTSSIGRTMTYYNYFNQARLDRIKKSRNTLASLAAVEKKIHKQTAALKETKSQQTTKQKELKIVTQSRAIVVAELHKQLRNQEQDLSVLVENERRLQKLIRQLDEVMPAILTDPGNRTPFAKLKGKLNWPTKGKLRNIYGKKRKAGRVKWNGVMIMAQVGQDVKAVSHGRVAFAEFLRGYGLLLIIDHGDGYMSLYGHNQTIYKEIGEWVETGETIASIGTSGGQKHSGLYFEIRNNGKPSNPVRWFRSG</sequence>
<feature type="coiled-coil region" evidence="1">
    <location>
        <begin position="45"/>
        <end position="128"/>
    </location>
</feature>
<dbReference type="FunFam" id="2.70.70.10:FF:000003">
    <property type="entry name" value="Murein hydrolase activator EnvC"/>
    <property type="match status" value="1"/>
</dbReference>
<reference evidence="3" key="1">
    <citation type="submission" date="2018-06" db="EMBL/GenBank/DDBJ databases">
        <authorList>
            <person name="Zhirakovskaya E."/>
        </authorList>
    </citation>
    <scope>NUCLEOTIDE SEQUENCE</scope>
</reference>
<dbReference type="InterPro" id="IPR016047">
    <property type="entry name" value="M23ase_b-sheet_dom"/>
</dbReference>
<organism evidence="3">
    <name type="scientific">hydrothermal vent metagenome</name>
    <dbReference type="NCBI Taxonomy" id="652676"/>
    <lineage>
        <taxon>unclassified sequences</taxon>
        <taxon>metagenomes</taxon>
        <taxon>ecological metagenomes</taxon>
    </lineage>
</organism>
<dbReference type="Gene3D" id="2.70.70.10">
    <property type="entry name" value="Glucose Permease (Domain IIA)"/>
    <property type="match status" value="1"/>
</dbReference>
<evidence type="ECO:0000313" key="3">
    <source>
        <dbReference type="EMBL" id="VAW91764.1"/>
    </source>
</evidence>
<proteinExistence type="predicted"/>
<dbReference type="EMBL" id="UOFR01000013">
    <property type="protein sequence ID" value="VAW91764.1"/>
    <property type="molecule type" value="Genomic_DNA"/>
</dbReference>
<dbReference type="AlphaFoldDB" id="A0A3B1AD62"/>
<dbReference type="SUPFAM" id="SSF51261">
    <property type="entry name" value="Duplicated hybrid motif"/>
    <property type="match status" value="1"/>
</dbReference>
<feature type="coiled-coil region" evidence="1">
    <location>
        <begin position="185"/>
        <end position="251"/>
    </location>
</feature>
<name>A0A3B1AD62_9ZZZZ</name>